<dbReference type="EMBL" id="ML143479">
    <property type="protein sequence ID" value="TBU24481.1"/>
    <property type="molecule type" value="Genomic_DNA"/>
</dbReference>
<evidence type="ECO:0000256" key="1">
    <source>
        <dbReference type="SAM" id="MobiDB-lite"/>
    </source>
</evidence>
<organism evidence="2">
    <name type="scientific">Dichomitus squalens</name>
    <dbReference type="NCBI Taxonomy" id="114155"/>
    <lineage>
        <taxon>Eukaryota</taxon>
        <taxon>Fungi</taxon>
        <taxon>Dikarya</taxon>
        <taxon>Basidiomycota</taxon>
        <taxon>Agaricomycotina</taxon>
        <taxon>Agaricomycetes</taxon>
        <taxon>Polyporales</taxon>
        <taxon>Polyporaceae</taxon>
        <taxon>Dichomitus</taxon>
    </lineage>
</organism>
<dbReference type="AlphaFoldDB" id="A0A4Q9MF98"/>
<reference evidence="2" key="1">
    <citation type="submission" date="2019-01" db="EMBL/GenBank/DDBJ databases">
        <title>Draft genome sequences of three monokaryotic isolates of the white-rot basidiomycete fungus Dichomitus squalens.</title>
        <authorList>
            <consortium name="DOE Joint Genome Institute"/>
            <person name="Lopez S.C."/>
            <person name="Andreopoulos B."/>
            <person name="Pangilinan J."/>
            <person name="Lipzen A."/>
            <person name="Riley R."/>
            <person name="Ahrendt S."/>
            <person name="Ng V."/>
            <person name="Barry K."/>
            <person name="Daum C."/>
            <person name="Grigoriev I.V."/>
            <person name="Hilden K.S."/>
            <person name="Makela M.R."/>
            <person name="de Vries R.P."/>
        </authorList>
    </citation>
    <scope>NUCLEOTIDE SEQUENCE [LARGE SCALE GENOMIC DNA]</scope>
    <source>
        <strain evidence="2">OM18370.1</strain>
    </source>
</reference>
<feature type="compositionally biased region" description="Polar residues" evidence="1">
    <location>
        <begin position="193"/>
        <end position="203"/>
    </location>
</feature>
<accession>A0A4Q9MF98</accession>
<feature type="region of interest" description="Disordered" evidence="1">
    <location>
        <begin position="188"/>
        <end position="211"/>
    </location>
</feature>
<dbReference type="Proteomes" id="UP000292957">
    <property type="component" value="Unassembled WGS sequence"/>
</dbReference>
<sequence length="257" mass="29837">MWLYNTIQGTTVGIISRDGRNTFTHLITSREDQKKQWESALKLCAANIVEADDEPSSELNLAITKDFGQERNPWRIDPSTGELPWEELPTTEVNLENRLYCRLFELCQQSQTRNQIPNQPQIDLIEPFEADQLDSDKVWQPKITKDEESFLLRSVLIKVNGKYREGHGILHMVYFPHKSERVRVAEDEEYRLSSGNGSETSSELSEEDNAVTQYRRQWPRMTMHDLNQSMAEMGFELRKSHTTGPDAKMSKETELRT</sequence>
<gene>
    <name evidence="2" type="ORF">BD311DRAFT_671747</name>
</gene>
<feature type="region of interest" description="Disordered" evidence="1">
    <location>
        <begin position="238"/>
        <end position="257"/>
    </location>
</feature>
<dbReference type="OrthoDB" id="2753131at2759"/>
<name>A0A4Q9MF98_9APHY</name>
<proteinExistence type="predicted"/>
<feature type="compositionally biased region" description="Basic and acidic residues" evidence="1">
    <location>
        <begin position="248"/>
        <end position="257"/>
    </location>
</feature>
<evidence type="ECO:0000313" key="2">
    <source>
        <dbReference type="EMBL" id="TBU24481.1"/>
    </source>
</evidence>
<protein>
    <submittedName>
        <fullName evidence="2">Uncharacterized protein</fullName>
    </submittedName>
</protein>